<dbReference type="EMBL" id="JAVRRD010000005">
    <property type="protein sequence ID" value="KAK5058810.1"/>
    <property type="molecule type" value="Genomic_DNA"/>
</dbReference>
<proteinExistence type="inferred from homology"/>
<dbReference type="GO" id="GO:0000213">
    <property type="term" value="F:tRNA-intron lyase activity"/>
    <property type="evidence" value="ECO:0007669"/>
    <property type="project" value="UniProtKB-EC"/>
</dbReference>
<dbReference type="InterPro" id="IPR036167">
    <property type="entry name" value="tRNA_intron_Endo_cat-like_sf"/>
</dbReference>
<feature type="active site" evidence="7">
    <location>
        <position position="393"/>
    </location>
</feature>
<evidence type="ECO:0000256" key="1">
    <source>
        <dbReference type="ARBA" id="ARBA00008078"/>
    </source>
</evidence>
<dbReference type="InterPro" id="IPR016589">
    <property type="entry name" value="tRNA_splic_SEN2"/>
</dbReference>
<dbReference type="GO" id="GO:0000379">
    <property type="term" value="P:tRNA-type intron splice site recognition and cleavage"/>
    <property type="evidence" value="ECO:0007669"/>
    <property type="project" value="TreeGrafter"/>
</dbReference>
<evidence type="ECO:0000259" key="9">
    <source>
        <dbReference type="Pfam" id="PF01974"/>
    </source>
</evidence>
<evidence type="ECO:0000256" key="8">
    <source>
        <dbReference type="SAM" id="MobiDB-lite"/>
    </source>
</evidence>
<reference evidence="10 11" key="1">
    <citation type="submission" date="2023-08" db="EMBL/GenBank/DDBJ databases">
        <title>Black Yeasts Isolated from many extreme environments.</title>
        <authorList>
            <person name="Coleine C."/>
            <person name="Stajich J.E."/>
            <person name="Selbmann L."/>
        </authorList>
    </citation>
    <scope>NUCLEOTIDE SEQUENCE [LARGE SCALE GENOMIC DNA]</scope>
    <source>
        <strain evidence="10 11">CCFEE 5792</strain>
    </source>
</reference>
<dbReference type="FunFam" id="3.40.1350.10:FF:000007">
    <property type="entry name" value="tRNA-splicing endonuclease subunit Sen2"/>
    <property type="match status" value="1"/>
</dbReference>
<dbReference type="InterPro" id="IPR011856">
    <property type="entry name" value="tRNA_endonuc-like_dom_sf"/>
</dbReference>
<gene>
    <name evidence="10" type="ORF">LTR84_011074</name>
</gene>
<dbReference type="CDD" id="cd22363">
    <property type="entry name" value="tRNA-intron_lyase_C"/>
    <property type="match status" value="1"/>
</dbReference>
<feature type="region of interest" description="Disordered" evidence="8">
    <location>
        <begin position="228"/>
        <end position="252"/>
    </location>
</feature>
<evidence type="ECO:0000313" key="11">
    <source>
        <dbReference type="Proteomes" id="UP001358417"/>
    </source>
</evidence>
<protein>
    <recommendedName>
        <fullName evidence="2">tRNA-intron lyase</fullName>
        <ecNumber evidence="2">4.6.1.16</ecNumber>
    </recommendedName>
    <alternativeName>
        <fullName evidence="5">tRNA-intron endonuclease Sen2</fullName>
    </alternativeName>
</protein>
<dbReference type="PANTHER" id="PTHR21227:SF0">
    <property type="entry name" value="TRNA-SPLICING ENDONUCLEASE SUBUNIT SEN2"/>
    <property type="match status" value="1"/>
</dbReference>
<dbReference type="GeneID" id="89979228"/>
<dbReference type="GO" id="GO:0003676">
    <property type="term" value="F:nucleic acid binding"/>
    <property type="evidence" value="ECO:0007669"/>
    <property type="project" value="InterPro"/>
</dbReference>
<feature type="region of interest" description="Disordered" evidence="8">
    <location>
        <begin position="114"/>
        <end position="162"/>
    </location>
</feature>
<dbReference type="Pfam" id="PF01974">
    <property type="entry name" value="tRNA_int_endo"/>
    <property type="match status" value="1"/>
</dbReference>
<dbReference type="SUPFAM" id="SSF53032">
    <property type="entry name" value="tRNA-intron endonuclease catalytic domain-like"/>
    <property type="match status" value="1"/>
</dbReference>
<keyword evidence="11" id="KW-1185">Reference proteome</keyword>
<dbReference type="Proteomes" id="UP001358417">
    <property type="component" value="Unassembled WGS sequence"/>
</dbReference>
<dbReference type="InterPro" id="IPR006677">
    <property type="entry name" value="tRNA_intron_Endonuc_cat-like"/>
</dbReference>
<feature type="region of interest" description="Disordered" evidence="8">
    <location>
        <begin position="1"/>
        <end position="29"/>
    </location>
</feature>
<feature type="domain" description="tRNA intron endonuclease catalytic" evidence="9">
    <location>
        <begin position="363"/>
        <end position="459"/>
    </location>
</feature>
<keyword evidence="4" id="KW-0456">Lyase</keyword>
<feature type="active site" evidence="7">
    <location>
        <position position="401"/>
    </location>
</feature>
<organism evidence="10 11">
    <name type="scientific">Exophiala bonariae</name>
    <dbReference type="NCBI Taxonomy" id="1690606"/>
    <lineage>
        <taxon>Eukaryota</taxon>
        <taxon>Fungi</taxon>
        <taxon>Dikarya</taxon>
        <taxon>Ascomycota</taxon>
        <taxon>Pezizomycotina</taxon>
        <taxon>Eurotiomycetes</taxon>
        <taxon>Chaetothyriomycetidae</taxon>
        <taxon>Chaetothyriales</taxon>
        <taxon>Herpotrichiellaceae</taxon>
        <taxon>Exophiala</taxon>
    </lineage>
</organism>
<evidence type="ECO:0000256" key="2">
    <source>
        <dbReference type="ARBA" id="ARBA00012573"/>
    </source>
</evidence>
<evidence type="ECO:0000256" key="4">
    <source>
        <dbReference type="ARBA" id="ARBA00023239"/>
    </source>
</evidence>
<comment type="similarity">
    <text evidence="1">Belongs to the tRNA-intron endonuclease family.</text>
</comment>
<feature type="active site" evidence="7">
    <location>
        <position position="451"/>
    </location>
</feature>
<keyword evidence="3" id="KW-0819">tRNA processing</keyword>
<sequence length="499" mass="56273">MASSNTSSAPARPSSSKSGPNKRPRKPNYNYIHRNVLPIPVYPLPPLIPHNPLSLVAIALSYLVQVLSTPPQPTYKGYFSSATSSIHITDVDTIRKLWEMGFFGRGNLSRSEPAWLENRKKKGTTAEENTTQRRQERRRQKLERARKEQEEVDQKLSEESQMNGVAHGQASGILQENVLKTNATDITDIGSVLDSASGTVTPDVEEERENGPIHGYDEWKRSIERNGILTPPPTSTSSEASHVEGRPAQRLQRTKTVRFSPTIEAREFDLTSPVISPIKSPGTSSLESAAPPSTPAPVQEAQEHLTLSIEEAFFLSYGLGVLQVYCDDSETVLPPSSLLSLFRRHSYHPPRSLSMPASPDDPFMLSYVVYHHYRSLGWVVRSGIKFSTDYLLYNRGPAFSHADFAVIIVPSYSDPYWTGDTQVKNNIENDRQSKSWWWLHGVNRVQSQVRKQLVLCYVDVPPPLKEEEKGKDVDIGMLLSRYKIRDINIRRWTPNRSRD</sequence>
<evidence type="ECO:0000256" key="5">
    <source>
        <dbReference type="ARBA" id="ARBA00032432"/>
    </source>
</evidence>
<evidence type="ECO:0000256" key="3">
    <source>
        <dbReference type="ARBA" id="ARBA00022694"/>
    </source>
</evidence>
<dbReference type="GO" id="GO:0005737">
    <property type="term" value="C:cytoplasm"/>
    <property type="evidence" value="ECO:0007669"/>
    <property type="project" value="TreeGrafter"/>
</dbReference>
<feature type="compositionally biased region" description="Low complexity" evidence="8">
    <location>
        <begin position="1"/>
        <end position="19"/>
    </location>
</feature>
<dbReference type="RefSeq" id="XP_064709333.1">
    <property type="nucleotide sequence ID" value="XM_064854607.1"/>
</dbReference>
<feature type="region of interest" description="Disordered" evidence="8">
    <location>
        <begin position="274"/>
        <end position="301"/>
    </location>
</feature>
<dbReference type="PIRSF" id="PIRSF011789">
    <property type="entry name" value="tRNA_splic_SEN2"/>
    <property type="match status" value="1"/>
</dbReference>
<evidence type="ECO:0000256" key="6">
    <source>
        <dbReference type="ARBA" id="ARBA00034031"/>
    </source>
</evidence>
<dbReference type="AlphaFoldDB" id="A0AAV9NI48"/>
<feature type="compositionally biased region" description="Basic and acidic residues" evidence="8">
    <location>
        <begin position="142"/>
        <end position="158"/>
    </location>
</feature>
<comment type="catalytic activity">
    <reaction evidence="6">
        <text>pretRNA = a 3'-half-tRNA molecule with a 5'-OH end + a 5'-half-tRNA molecule with a 2',3'-cyclic phosphate end + an intron with a 2',3'-cyclic phosphate and a 5'-hydroxyl terminus.</text>
        <dbReference type="EC" id="4.6.1.16"/>
    </reaction>
</comment>
<accession>A0AAV9NI48</accession>
<dbReference type="GO" id="GO:0000214">
    <property type="term" value="C:tRNA-intron endonuclease complex"/>
    <property type="evidence" value="ECO:0007669"/>
    <property type="project" value="InterPro"/>
</dbReference>
<dbReference type="Gene3D" id="3.40.1350.10">
    <property type="match status" value="1"/>
</dbReference>
<evidence type="ECO:0000313" key="10">
    <source>
        <dbReference type="EMBL" id="KAK5058810.1"/>
    </source>
</evidence>
<dbReference type="EC" id="4.6.1.16" evidence="2"/>
<dbReference type="PANTHER" id="PTHR21227">
    <property type="entry name" value="TRNA-SPLICING ENDONUCLEASE SUBUNIT SEN2"/>
    <property type="match status" value="1"/>
</dbReference>
<comment type="caution">
    <text evidence="10">The sequence shown here is derived from an EMBL/GenBank/DDBJ whole genome shotgun (WGS) entry which is preliminary data.</text>
</comment>
<name>A0AAV9NI48_9EURO</name>
<dbReference type="InterPro" id="IPR006676">
    <property type="entry name" value="tRNA_splic"/>
</dbReference>
<evidence type="ECO:0000256" key="7">
    <source>
        <dbReference type="PIRSR" id="PIRSR011789-1"/>
    </source>
</evidence>